<dbReference type="PANTHER" id="PTHR39624">
    <property type="entry name" value="PROTEIN INVOLVED IN RIMO-MEDIATED BETA-METHYLTHIOLATION OF RIBOSOMAL PROTEIN S12 YCAO"/>
    <property type="match status" value="1"/>
</dbReference>
<dbReference type="Proteomes" id="UP000199149">
    <property type="component" value="Unassembled WGS sequence"/>
</dbReference>
<dbReference type="Pfam" id="PF02566">
    <property type="entry name" value="OsmC"/>
    <property type="match status" value="1"/>
</dbReference>
<dbReference type="EMBL" id="FOUZ01000001">
    <property type="protein sequence ID" value="SFM64248.1"/>
    <property type="molecule type" value="Genomic_DNA"/>
</dbReference>
<keyword evidence="2" id="KW-1185">Reference proteome</keyword>
<reference evidence="2" key="1">
    <citation type="submission" date="2016-10" db="EMBL/GenBank/DDBJ databases">
        <authorList>
            <person name="Varghese N."/>
            <person name="Submissions S."/>
        </authorList>
    </citation>
    <scope>NUCLEOTIDE SEQUENCE [LARGE SCALE GENOMIC DNA]</scope>
    <source>
        <strain evidence="2">XJ109</strain>
    </source>
</reference>
<name>A0A1I4SIB6_9FLAO</name>
<evidence type="ECO:0000313" key="2">
    <source>
        <dbReference type="Proteomes" id="UP000199149"/>
    </source>
</evidence>
<dbReference type="PANTHER" id="PTHR39624:SF2">
    <property type="entry name" value="OSMC-LIKE PROTEIN"/>
    <property type="match status" value="1"/>
</dbReference>
<dbReference type="Gene3D" id="3.30.300.20">
    <property type="match status" value="1"/>
</dbReference>
<dbReference type="RefSeq" id="WP_092905692.1">
    <property type="nucleotide sequence ID" value="NZ_FOUZ01000001.1"/>
</dbReference>
<accession>A0A1I4SIB6</accession>
<proteinExistence type="predicted"/>
<sequence length="133" mass="14987">MSDINITSRSTDKNYISEIEAGKHQFTVDEPIDKGGLDTAAKPSELLGAALASCTSITLQMYMNHKEFPYDKVEVDVNFDVSTTEPIKFQRHVTIEGKFDEKQQTRLEKVANSCPIHKILERGHVIETTIDFV</sequence>
<dbReference type="InterPro" id="IPR015946">
    <property type="entry name" value="KH_dom-like_a/b"/>
</dbReference>
<organism evidence="1 2">
    <name type="scientific">Algoriella xinjiangensis</name>
    <dbReference type="NCBI Taxonomy" id="684065"/>
    <lineage>
        <taxon>Bacteria</taxon>
        <taxon>Pseudomonadati</taxon>
        <taxon>Bacteroidota</taxon>
        <taxon>Flavobacteriia</taxon>
        <taxon>Flavobacteriales</taxon>
        <taxon>Weeksellaceae</taxon>
        <taxon>Algoriella</taxon>
    </lineage>
</organism>
<protein>
    <submittedName>
        <fullName evidence="1">Putative redox protein</fullName>
    </submittedName>
</protein>
<dbReference type="OrthoDB" id="9791538at2"/>
<evidence type="ECO:0000313" key="1">
    <source>
        <dbReference type="EMBL" id="SFM64248.1"/>
    </source>
</evidence>
<dbReference type="InterPro" id="IPR003718">
    <property type="entry name" value="OsmC/Ohr_fam"/>
</dbReference>
<dbReference type="InterPro" id="IPR036102">
    <property type="entry name" value="OsmC/Ohrsf"/>
</dbReference>
<dbReference type="SUPFAM" id="SSF82784">
    <property type="entry name" value="OsmC-like"/>
    <property type="match status" value="1"/>
</dbReference>
<dbReference type="STRING" id="684065.SAMN05421738_101223"/>
<dbReference type="AlphaFoldDB" id="A0A1I4SIB6"/>
<gene>
    <name evidence="1" type="ORF">SAMN05421738_101223</name>
</gene>